<protein>
    <submittedName>
        <fullName evidence="1">Uncharacterized protein</fullName>
    </submittedName>
</protein>
<reference evidence="2" key="1">
    <citation type="journal article" date="2019" name="Int. J. Syst. Evol. Microbiol.">
        <title>The Global Catalogue of Microorganisms (GCM) 10K type strain sequencing project: providing services to taxonomists for standard genome sequencing and annotation.</title>
        <authorList>
            <consortium name="The Broad Institute Genomics Platform"/>
            <consortium name="The Broad Institute Genome Sequencing Center for Infectious Disease"/>
            <person name="Wu L."/>
            <person name="Ma J."/>
        </authorList>
    </citation>
    <scope>NUCLEOTIDE SEQUENCE [LARGE SCALE GENOMIC DNA]</scope>
    <source>
        <strain evidence="2">CCM 8951</strain>
    </source>
</reference>
<organism evidence="1 2">
    <name type="scientific">Lapidilactobacillus mulanensis</name>
    <dbReference type="NCBI Taxonomy" id="2485999"/>
    <lineage>
        <taxon>Bacteria</taxon>
        <taxon>Bacillati</taxon>
        <taxon>Bacillota</taxon>
        <taxon>Bacilli</taxon>
        <taxon>Lactobacillales</taxon>
        <taxon>Lactobacillaceae</taxon>
        <taxon>Lapidilactobacillus</taxon>
    </lineage>
</organism>
<comment type="caution">
    <text evidence="1">The sequence shown here is derived from an EMBL/GenBank/DDBJ whole genome shotgun (WGS) entry which is preliminary data.</text>
</comment>
<dbReference type="EMBL" id="JBHTOF010000020">
    <property type="protein sequence ID" value="MFD1464861.1"/>
    <property type="molecule type" value="Genomic_DNA"/>
</dbReference>
<sequence>MDLKEFIKYFESLTTAKQEFCNKATDHQQQINADRAPVRRWNDAVVAVQVEKIWQEVVEQLYNNIKNTITNDQDANEWHQRMEAEDFMDEVDDSIRGIQLDGEED</sequence>
<evidence type="ECO:0000313" key="2">
    <source>
        <dbReference type="Proteomes" id="UP001597244"/>
    </source>
</evidence>
<evidence type="ECO:0000313" key="1">
    <source>
        <dbReference type="EMBL" id="MFD1464861.1"/>
    </source>
</evidence>
<name>A0ABW4DP54_9LACO</name>
<dbReference type="RefSeq" id="WP_125576055.1">
    <property type="nucleotide sequence ID" value="NZ_JBHTOF010000020.1"/>
</dbReference>
<accession>A0ABW4DP54</accession>
<gene>
    <name evidence="1" type="ORF">ACFQ4L_01975</name>
</gene>
<dbReference type="Proteomes" id="UP001597244">
    <property type="component" value="Unassembled WGS sequence"/>
</dbReference>
<proteinExistence type="predicted"/>
<keyword evidence="2" id="KW-1185">Reference proteome</keyword>